<name>A0A915M5A0_MELJA</name>
<dbReference type="WBParaSite" id="scaffold3091_cov235.g5978">
    <property type="protein sequence ID" value="scaffold3091_cov235.g5978"/>
    <property type="gene ID" value="scaffold3091_cov235.g5978"/>
</dbReference>
<dbReference type="Proteomes" id="UP000887561">
    <property type="component" value="Unplaced"/>
</dbReference>
<evidence type="ECO:0000313" key="3">
    <source>
        <dbReference type="WBParaSite" id="scaffold3091_cov235.g5978"/>
    </source>
</evidence>
<sequence length="222" mass="24964">MSLPHLTSINLLISRTELCSTPAFLPISPNSTFEQIVSPCLAKVLIPSLPIVMALTSFIALCVQNFFFRETLNGCRLYIGKLVVLKTLISFFAALVSLVDVVLLFNEVPSNYCLLSQFLLTSLMTFLLCWADSTTSNDAQYQRLDGQEGRKEKKKCPESSSSALNCLFFWYTGQMIWRAFKQDICAIDGTEFNKYVQDENSIQLYFSFAVFFVFGNGIACVL</sequence>
<organism evidence="2 3">
    <name type="scientific">Meloidogyne javanica</name>
    <name type="common">Root-knot nematode worm</name>
    <dbReference type="NCBI Taxonomy" id="6303"/>
    <lineage>
        <taxon>Eukaryota</taxon>
        <taxon>Metazoa</taxon>
        <taxon>Ecdysozoa</taxon>
        <taxon>Nematoda</taxon>
        <taxon>Chromadorea</taxon>
        <taxon>Rhabditida</taxon>
        <taxon>Tylenchina</taxon>
        <taxon>Tylenchomorpha</taxon>
        <taxon>Tylenchoidea</taxon>
        <taxon>Meloidogynidae</taxon>
        <taxon>Meloidogyninae</taxon>
        <taxon>Meloidogyne</taxon>
        <taxon>Meloidogyne incognita group</taxon>
    </lineage>
</organism>
<protein>
    <submittedName>
        <fullName evidence="3">Uncharacterized protein</fullName>
    </submittedName>
</protein>
<keyword evidence="1" id="KW-0472">Membrane</keyword>
<keyword evidence="1" id="KW-0812">Transmembrane</keyword>
<keyword evidence="2" id="KW-1185">Reference proteome</keyword>
<keyword evidence="1" id="KW-1133">Transmembrane helix</keyword>
<evidence type="ECO:0000313" key="2">
    <source>
        <dbReference type="Proteomes" id="UP000887561"/>
    </source>
</evidence>
<accession>A0A915M5A0</accession>
<feature type="transmembrane region" description="Helical" evidence="1">
    <location>
        <begin position="44"/>
        <end position="67"/>
    </location>
</feature>
<dbReference type="AlphaFoldDB" id="A0A915M5A0"/>
<feature type="transmembrane region" description="Helical" evidence="1">
    <location>
        <begin position="202"/>
        <end position="221"/>
    </location>
</feature>
<reference evidence="3" key="1">
    <citation type="submission" date="2022-11" db="UniProtKB">
        <authorList>
            <consortium name="WormBaseParasite"/>
        </authorList>
    </citation>
    <scope>IDENTIFICATION</scope>
</reference>
<feature type="transmembrane region" description="Helical" evidence="1">
    <location>
        <begin position="87"/>
        <end position="105"/>
    </location>
</feature>
<proteinExistence type="predicted"/>
<evidence type="ECO:0000256" key="1">
    <source>
        <dbReference type="SAM" id="Phobius"/>
    </source>
</evidence>
<feature type="transmembrane region" description="Helical" evidence="1">
    <location>
        <begin position="112"/>
        <end position="131"/>
    </location>
</feature>